<dbReference type="Gene3D" id="1.10.10.60">
    <property type="entry name" value="Homeodomain-like"/>
    <property type="match status" value="1"/>
</dbReference>
<evidence type="ECO:0000313" key="10">
    <source>
        <dbReference type="Proteomes" id="UP000240080"/>
    </source>
</evidence>
<protein>
    <submittedName>
        <fullName evidence="9">Nuclear receptor corepressor 1</fullName>
    </submittedName>
</protein>
<evidence type="ECO:0000256" key="4">
    <source>
        <dbReference type="ARBA" id="ARBA00023054"/>
    </source>
</evidence>
<dbReference type="InterPro" id="IPR031557">
    <property type="entry name" value="N-CoR_GPS2_interact"/>
</dbReference>
<evidence type="ECO:0000256" key="2">
    <source>
        <dbReference type="ARBA" id="ARBA00022553"/>
    </source>
</evidence>
<evidence type="ECO:0000259" key="6">
    <source>
        <dbReference type="PROSITE" id="PS50090"/>
    </source>
</evidence>
<feature type="region of interest" description="Disordered" evidence="5">
    <location>
        <begin position="482"/>
        <end position="736"/>
    </location>
</feature>
<dbReference type="GO" id="GO:0072686">
    <property type="term" value="C:mitotic spindle"/>
    <property type="evidence" value="ECO:0007669"/>
    <property type="project" value="Ensembl"/>
</dbReference>
<dbReference type="GO" id="GO:0000122">
    <property type="term" value="P:negative regulation of transcription by RNA polymerase II"/>
    <property type="evidence" value="ECO:0007669"/>
    <property type="project" value="Ensembl"/>
</dbReference>
<dbReference type="GO" id="GO:0046329">
    <property type="term" value="P:negative regulation of JNK cascade"/>
    <property type="evidence" value="ECO:0007669"/>
    <property type="project" value="Ensembl"/>
</dbReference>
<feature type="compositionally biased region" description="Polar residues" evidence="5">
    <location>
        <begin position="1907"/>
        <end position="1930"/>
    </location>
</feature>
<evidence type="ECO:0000256" key="1">
    <source>
        <dbReference type="ARBA" id="ARBA00010097"/>
    </source>
</evidence>
<dbReference type="FunFam" id="1.10.10.60:FF:000026">
    <property type="entry name" value="Nuclear receptor corepressor 2 isoform 1"/>
    <property type="match status" value="1"/>
</dbReference>
<dbReference type="PROSITE" id="PS50090">
    <property type="entry name" value="MYB_LIKE"/>
    <property type="match status" value="1"/>
</dbReference>
<feature type="compositionally biased region" description="Acidic residues" evidence="5">
    <location>
        <begin position="514"/>
        <end position="533"/>
    </location>
</feature>
<organism evidence="9 10">
    <name type="scientific">Pan paniscus</name>
    <name type="common">Pygmy chimpanzee</name>
    <name type="synonym">Bonobo</name>
    <dbReference type="NCBI Taxonomy" id="9597"/>
    <lineage>
        <taxon>Eukaryota</taxon>
        <taxon>Metazoa</taxon>
        <taxon>Chordata</taxon>
        <taxon>Craniata</taxon>
        <taxon>Vertebrata</taxon>
        <taxon>Euteleostomi</taxon>
        <taxon>Mammalia</taxon>
        <taxon>Eutheria</taxon>
        <taxon>Euarchontoglires</taxon>
        <taxon>Primates</taxon>
        <taxon>Haplorrhini</taxon>
        <taxon>Catarrhini</taxon>
        <taxon>Hominidae</taxon>
        <taxon>Pan</taxon>
    </lineage>
</organism>
<dbReference type="GO" id="GO:0042826">
    <property type="term" value="F:histone deacetylase binding"/>
    <property type="evidence" value="ECO:0007669"/>
    <property type="project" value="Ensembl"/>
</dbReference>
<dbReference type="Pfam" id="PF00249">
    <property type="entry name" value="Myb_DNA-binding"/>
    <property type="match status" value="1"/>
</dbReference>
<feature type="compositionally biased region" description="Basic and acidic residues" evidence="5">
    <location>
        <begin position="1723"/>
        <end position="1741"/>
    </location>
</feature>
<dbReference type="PROSITE" id="PS51294">
    <property type="entry name" value="HTH_MYB"/>
    <property type="match status" value="1"/>
</dbReference>
<dbReference type="GO" id="GO:0005829">
    <property type="term" value="C:cytosol"/>
    <property type="evidence" value="ECO:0007669"/>
    <property type="project" value="Ensembl"/>
</dbReference>
<feature type="compositionally biased region" description="Basic residues" evidence="5">
    <location>
        <begin position="331"/>
        <end position="346"/>
    </location>
</feature>
<comment type="similarity">
    <text evidence="1">Belongs to the N-CoR nuclear receptor corepressors family.</text>
</comment>
<feature type="region of interest" description="Disordered" evidence="5">
    <location>
        <begin position="1887"/>
        <end position="1975"/>
    </location>
</feature>
<feature type="region of interest" description="Disordered" evidence="5">
    <location>
        <begin position="1763"/>
        <end position="1789"/>
    </location>
</feature>
<accession>A0A2R8ZQ84</accession>
<gene>
    <name evidence="9" type="primary">NCOR1</name>
</gene>
<feature type="compositionally biased region" description="Low complexity" evidence="5">
    <location>
        <begin position="1887"/>
        <end position="1906"/>
    </location>
</feature>
<feature type="compositionally biased region" description="Basic and acidic residues" evidence="5">
    <location>
        <begin position="1532"/>
        <end position="1549"/>
    </location>
</feature>
<feature type="compositionally biased region" description="Basic and acidic residues" evidence="5">
    <location>
        <begin position="347"/>
        <end position="361"/>
    </location>
</feature>
<dbReference type="InterPro" id="IPR051571">
    <property type="entry name" value="N-CoR_corepressor"/>
</dbReference>
<feature type="domain" description="HTH myb-type" evidence="8">
    <location>
        <begin position="425"/>
        <end position="479"/>
    </location>
</feature>
<feature type="compositionally biased region" description="Low complexity" evidence="5">
    <location>
        <begin position="397"/>
        <end position="410"/>
    </location>
</feature>
<evidence type="ECO:0000259" key="8">
    <source>
        <dbReference type="PROSITE" id="PS51294"/>
    </source>
</evidence>
<reference evidence="9" key="2">
    <citation type="submission" date="2025-09" db="UniProtKB">
        <authorList>
            <consortium name="Ensembl"/>
        </authorList>
    </citation>
    <scope>IDENTIFICATION</scope>
</reference>
<feature type="region of interest" description="Disordered" evidence="5">
    <location>
        <begin position="1826"/>
        <end position="1861"/>
    </location>
</feature>
<dbReference type="GO" id="GO:1902894">
    <property type="term" value="P:negative regulation of miRNA transcription"/>
    <property type="evidence" value="ECO:0007669"/>
    <property type="project" value="Ensembl"/>
</dbReference>
<dbReference type="SMART" id="SM00717">
    <property type="entry name" value="SANT"/>
    <property type="match status" value="2"/>
</dbReference>
<feature type="compositionally biased region" description="Basic and acidic residues" evidence="5">
    <location>
        <begin position="1944"/>
        <end position="1962"/>
    </location>
</feature>
<feature type="compositionally biased region" description="Polar residues" evidence="5">
    <location>
        <begin position="2116"/>
        <end position="2125"/>
    </location>
</feature>
<keyword evidence="2" id="KW-0597">Phosphoprotein</keyword>
<feature type="compositionally biased region" description="Polar residues" evidence="5">
    <location>
        <begin position="685"/>
        <end position="704"/>
    </location>
</feature>
<evidence type="ECO:0000256" key="3">
    <source>
        <dbReference type="ARBA" id="ARBA00022990"/>
    </source>
</evidence>
<feature type="region of interest" description="Disordered" evidence="5">
    <location>
        <begin position="16"/>
        <end position="36"/>
    </location>
</feature>
<feature type="compositionally biased region" description="Polar residues" evidence="5">
    <location>
        <begin position="503"/>
        <end position="513"/>
    </location>
</feature>
<dbReference type="GeneTree" id="ENSGT00940000155093"/>
<feature type="compositionally biased region" description="Polar residues" evidence="5">
    <location>
        <begin position="1309"/>
        <end position="1333"/>
    </location>
</feature>
<dbReference type="InterPro" id="IPR009057">
    <property type="entry name" value="Homeodomain-like_sf"/>
</dbReference>
<feature type="compositionally biased region" description="Low complexity" evidence="5">
    <location>
        <begin position="573"/>
        <end position="589"/>
    </location>
</feature>
<reference evidence="9" key="1">
    <citation type="submission" date="2025-08" db="UniProtKB">
        <authorList>
            <consortium name="Ensembl"/>
        </authorList>
    </citation>
    <scope>IDENTIFICATION</scope>
</reference>
<feature type="compositionally biased region" description="Polar residues" evidence="5">
    <location>
        <begin position="2250"/>
        <end position="2259"/>
    </location>
</feature>
<keyword evidence="10" id="KW-1185">Reference proteome</keyword>
<feature type="region of interest" description="Disordered" evidence="5">
    <location>
        <begin position="1261"/>
        <end position="1280"/>
    </location>
</feature>
<evidence type="ECO:0000313" key="9">
    <source>
        <dbReference type="Ensembl" id="ENSPPAP00000006166.1"/>
    </source>
</evidence>
<feature type="compositionally biased region" description="Basic and acidic residues" evidence="5">
    <location>
        <begin position="18"/>
        <end position="27"/>
    </location>
</feature>
<feature type="region of interest" description="Disordered" evidence="5">
    <location>
        <begin position="2109"/>
        <end position="2259"/>
    </location>
</feature>
<keyword evidence="3" id="KW-0007">Acetylation</keyword>
<dbReference type="GO" id="GO:0000785">
    <property type="term" value="C:chromatin"/>
    <property type="evidence" value="ECO:0007669"/>
    <property type="project" value="Ensembl"/>
</dbReference>
<feature type="compositionally biased region" description="Basic and acidic residues" evidence="5">
    <location>
        <begin position="641"/>
        <end position="680"/>
    </location>
</feature>
<dbReference type="Ensembl" id="ENSPPAT00000027041.1">
    <property type="protein sequence ID" value="ENSPPAP00000006166.1"/>
    <property type="gene ID" value="ENSPPAG00000024455.1"/>
</dbReference>
<feature type="region of interest" description="Disordered" evidence="5">
    <location>
        <begin position="301"/>
        <end position="438"/>
    </location>
</feature>
<keyword evidence="4" id="KW-0175">Coiled coil</keyword>
<dbReference type="Gene3D" id="1.20.58.1880">
    <property type="match status" value="1"/>
</dbReference>
<sequence length="2259" mass="249916">PYRICKESLVTCQQLEEEAAKPPEPEKPVSPPPVEQKHRSIVQIIYDENRVSSYHLWQHRPLTPLDDPLYNQPSDTKVYHENIKTNQVMRKKLILFFKRRNHARKQREQKICQRYDQLMEAWEKKVDRIENNPRRKAKESKTREYYEKQFPEIRKQREQQERFQRVGQRGAGLSATIARSEHEISEIIDGLSEQENNEKQMRQLSVIPPMMFDAEQRRVKFINMNGLMEDPMKVYKDRQFMNVWTDHEKEIFKDKFIQHPKNFGLIASYLERKSVPDCVLYYYLTKKNENYKALVRRNYGKRRGRNQQIARPSQEEKVEEKEEDKAEKTEKKKKKRKMKRKKMKKKTPSEENTKEKDKIDGTAEETEEREQATPRGRKTANSQGRRKGRITRSMTNEAAAASAAAAAATEEPPPPLPPPPEPISTEPVETSRWTEEEMEVAKKGLVEHGRNWAAIAKMVGTKSEAQCKNFYFNYKRRHNLDNLLQQHKQKTSRKPREERDVSQCESVASTVSAQEDEDIEASNEEENPEDSEGAENSSDTESAPSPSPVEAVKPSEDSPENATSRGNTEPAVELEPTTETAPSTSPSLAVPSTKPAEDESVETQVNDSISAETAEQMDVDQQEHSAEEGSVCDPPPATKADSVDVEVRVPENHASKVEGDNTKERDLDRASEKVEPRDEDLVVAQQINAQRPEPQSDNDSSATCSADEDVDGEPERQRMFPMDSKPSLLNPTGSILVSSPLKPNPLDLPQLQHRAAVIPPMVSCTPCNIPIGTPVSGYALYQRHIKAMHESALLEEQRQRQEQIDLECRSSTSPCGTSKSPNREWEVLQPAPHQVITNLPEGVRLPTTRPTRPPPPLIPSSKTTVASEKPSFIMGGSISQGTPGTYLTSHNQASYTQETPKPSVGSISLGLPRQQESAKSATLPYIKQEEFSPRSQNSQPEGLLVRAQHEGVVRGTAGAIQEGSITRGTPTSKISVESIPSLRGSITQGTPALPQTGIPTEALVKGSISRMPIEDSSPEKGREEAASKGHVIYEGKSGHILSYDNIKNAREGTRSPRTAHEISLKRSYESVEGNIKQGMSMRESPVSAPLEGLICRALPRGSPHSDLKERTVLSGSIMQGTPRATTESFEDGLKYPKQIKRESPPIRAFEGAITKGKPYDGITTIKEMGRSIHEIPRQDILTQESRKTPEVVQSTRPIIEGSISQGTPIKFDNNSGQSAIKHNVKSLITGPSKLSRGMPPLEIVPENIKVVERGKYEDVKAGETVRSRHTSVVSSGPSVLRSTLHEAPKAQLSPGIYDDTSARRTPVSYQNTMSRGSPMMNRTSDVTISSNKSTNHERKSTLTPTQRESIPAKSPVPGVDPVVSHSPFDPHHRGSTAGEVYRSHLPTHLDPAMPFHRALDPAAAYLFQRQLSPTPGYPSQYQLYAMENTRQTILNDYITSQQMQVNLRPDVARGLSPREQPLGLPYPATRGIIDLTNMPPTILVPHPGGTSTPPMDRITYIPGTQITFPPRPYNSASMSPGHPTHLAAAASAEREREREREKERERERIAAASSDLYLRPGSEQPGRPGSHGYVRSPSPSVRTQETMLQQRPSVFQGTNGTSVITPLDPTAQLRIMPLPAGGPSISQGLPASRYNTAADALAALVDAAASAPQMDVSKTKESKHEAARLEENLRSRSAAVSEQQQLEQKTLEVEKRSVQCLYTSSAFPSGKPQPHSSVVYSEAGKDKGPPPKSRYEEELRTRGKTTITAANFIDVIITRQIASDKDARERGSQSSDSSSSLSSHRYETPSDAIEVISPASSPAPPQEKLQTYQPEVVKANQAENDPTRQYEGPLHHYRPQQESPSPQQQLPPSSQAEGMGQVPRTHRLITLADHICQIITQDFARNQVSSQTPQQPPTSTFQNSPSALVSTPVRTKTSNRYSPESQAQSVHHQRPGSRVSPENLVDKSRGSRPGKSPERSHVSSEPYEPISPPQVPVVHEKQDSLLLLSQRGAEPAEQRNDARSPGSISYLPSFFTKLENTSPMVKSKKQEIFRKLNSSGGGDSDMAAAQPGTEIFNLPAVTTSGSVSSRGHSFADPASNLGLEDIIRKALMGSFDDKVEDHGVVISQPMGVVPGTANTSVVTSGETRREEGDPSPHSGVCKPKLISKSNSRKSKSPIPGQGYLGTERPSSVSSVHSEGDYHRQTPGWAWEDRPSSTGSTQFPYNPLTMRMLSSTPPTPIACAPSAVNQAAPHQQNRIWEREPAPLLSAQYETLSDSDD</sequence>
<feature type="domain" description="SANT" evidence="7">
    <location>
        <begin position="239"/>
        <end position="290"/>
    </location>
</feature>
<feature type="region of interest" description="Disordered" evidence="5">
    <location>
        <begin position="843"/>
        <end position="867"/>
    </location>
</feature>
<dbReference type="InterPro" id="IPR001005">
    <property type="entry name" value="SANT/Myb"/>
</dbReference>
<dbReference type="InterPro" id="IPR017884">
    <property type="entry name" value="SANT_dom"/>
</dbReference>
<dbReference type="GO" id="GO:0060766">
    <property type="term" value="P:negative regulation of androgen receptor signaling pathway"/>
    <property type="evidence" value="ECO:0007669"/>
    <property type="project" value="Ensembl"/>
</dbReference>
<feature type="region of interest" description="Disordered" evidence="5">
    <location>
        <begin position="1005"/>
        <end position="1025"/>
    </location>
</feature>
<dbReference type="STRING" id="9597.ENSPPAP00000006166"/>
<feature type="region of interest" description="Disordered" evidence="5">
    <location>
        <begin position="1510"/>
        <end position="1579"/>
    </location>
</feature>
<feature type="compositionally biased region" description="Polar residues" evidence="5">
    <location>
        <begin position="2226"/>
        <end position="2237"/>
    </location>
</feature>
<dbReference type="GO" id="GO:0045922">
    <property type="term" value="P:negative regulation of fatty acid metabolic process"/>
    <property type="evidence" value="ECO:0007669"/>
    <property type="project" value="Ensembl"/>
</dbReference>
<name>A0A2R8ZQ84_PANPA</name>
<evidence type="ECO:0000256" key="5">
    <source>
        <dbReference type="SAM" id="MobiDB-lite"/>
    </source>
</evidence>
<dbReference type="PROSITE" id="PS51293">
    <property type="entry name" value="SANT"/>
    <property type="match status" value="2"/>
</dbReference>
<proteinExistence type="inferred from homology"/>
<feature type="region of interest" description="Disordered" evidence="5">
    <location>
        <begin position="1309"/>
        <end position="1375"/>
    </location>
</feature>
<dbReference type="Bgee" id="ENSPPAG00000024455">
    <property type="expression patterns" value="Expressed in cerebellum and 6 other cell types or tissues"/>
</dbReference>
<dbReference type="GO" id="GO:0017053">
    <property type="term" value="C:transcription repressor complex"/>
    <property type="evidence" value="ECO:0007669"/>
    <property type="project" value="Ensembl"/>
</dbReference>
<dbReference type="GO" id="GO:0003714">
    <property type="term" value="F:transcription corepressor activity"/>
    <property type="evidence" value="ECO:0007669"/>
    <property type="project" value="Ensembl"/>
</dbReference>
<feature type="compositionally biased region" description="Low complexity" evidence="5">
    <location>
        <begin position="1840"/>
        <end position="1855"/>
    </location>
</feature>
<feature type="compositionally biased region" description="Low complexity" evidence="5">
    <location>
        <begin position="1772"/>
        <end position="1783"/>
    </location>
</feature>
<dbReference type="CDD" id="cd00167">
    <property type="entry name" value="SANT"/>
    <property type="match status" value="2"/>
</dbReference>
<dbReference type="GO" id="GO:0046966">
    <property type="term" value="F:nuclear thyroid hormone receptor binding"/>
    <property type="evidence" value="ECO:0007669"/>
    <property type="project" value="TreeGrafter"/>
</dbReference>
<dbReference type="SUPFAM" id="SSF46689">
    <property type="entry name" value="Homeodomain-like"/>
    <property type="match status" value="2"/>
</dbReference>
<feature type="compositionally biased region" description="Pro residues" evidence="5">
    <location>
        <begin position="411"/>
        <end position="422"/>
    </location>
</feature>
<evidence type="ECO:0000259" key="7">
    <source>
        <dbReference type="PROSITE" id="PS51293"/>
    </source>
</evidence>
<dbReference type="InterPro" id="IPR017930">
    <property type="entry name" value="Myb_dom"/>
</dbReference>
<feature type="domain" description="Myb-like" evidence="6">
    <location>
        <begin position="425"/>
        <end position="475"/>
    </location>
</feature>
<dbReference type="Proteomes" id="UP000240080">
    <property type="component" value="Unplaced"/>
</dbReference>
<feature type="compositionally biased region" description="Polar residues" evidence="5">
    <location>
        <begin position="727"/>
        <end position="736"/>
    </location>
</feature>
<dbReference type="GO" id="GO:0045820">
    <property type="term" value="P:negative regulation of glycolytic process"/>
    <property type="evidence" value="ECO:0007669"/>
    <property type="project" value="Ensembl"/>
</dbReference>
<feature type="compositionally biased region" description="Polar residues" evidence="5">
    <location>
        <begin position="602"/>
        <end position="613"/>
    </location>
</feature>
<dbReference type="GO" id="GO:0051225">
    <property type="term" value="P:spindle assembly"/>
    <property type="evidence" value="ECO:0007669"/>
    <property type="project" value="Ensembl"/>
</dbReference>
<feature type="compositionally biased region" description="Basic and acidic residues" evidence="5">
    <location>
        <begin position="313"/>
        <end position="330"/>
    </location>
</feature>
<dbReference type="Pfam" id="PF15784">
    <property type="entry name" value="GPS2_interact"/>
    <property type="match status" value="1"/>
</dbReference>
<feature type="domain" description="SANT" evidence="7">
    <location>
        <begin position="428"/>
        <end position="479"/>
    </location>
</feature>
<dbReference type="PANTHER" id="PTHR13992:SF5">
    <property type="entry name" value="NUCLEAR RECEPTOR COREPRESSOR 1"/>
    <property type="match status" value="1"/>
</dbReference>
<dbReference type="GO" id="GO:0000118">
    <property type="term" value="C:histone deacetylase complex"/>
    <property type="evidence" value="ECO:0007669"/>
    <property type="project" value="Ensembl"/>
</dbReference>
<dbReference type="FunFam" id="1.20.58.1880:FF:000004">
    <property type="entry name" value="nuclear receptor corepressor 1 isoform X4"/>
    <property type="match status" value="1"/>
</dbReference>
<feature type="region of interest" description="Disordered" evidence="5">
    <location>
        <begin position="1704"/>
        <end position="1742"/>
    </location>
</feature>
<dbReference type="PANTHER" id="PTHR13992">
    <property type="entry name" value="NUCLEAR RECEPTOR CO-REPRESSOR RELATED NCOR"/>
    <property type="match status" value="1"/>
</dbReference>